<evidence type="ECO:0000256" key="4">
    <source>
        <dbReference type="ARBA" id="ARBA00005250"/>
    </source>
</evidence>
<dbReference type="Gene3D" id="3.60.15.10">
    <property type="entry name" value="Ribonuclease Z/Hydroxyacylglutathione hydrolase-like"/>
    <property type="match status" value="1"/>
</dbReference>
<dbReference type="InterPro" id="IPR001279">
    <property type="entry name" value="Metallo-B-lactamas"/>
</dbReference>
<dbReference type="Pfam" id="PF00753">
    <property type="entry name" value="Lactamase_B"/>
    <property type="match status" value="1"/>
</dbReference>
<evidence type="ECO:0000256" key="8">
    <source>
        <dbReference type="ARBA" id="ARBA00022729"/>
    </source>
</evidence>
<protein>
    <recommendedName>
        <fullName evidence="6">beta-lactamase</fullName>
        <ecNumber evidence="6">3.5.2.6</ecNumber>
    </recommendedName>
</protein>
<dbReference type="RefSeq" id="WP_073175562.1">
    <property type="nucleotide sequence ID" value="NZ_FQVE01000008.1"/>
</dbReference>
<evidence type="ECO:0000313" key="14">
    <source>
        <dbReference type="EMBL" id="SHG79204.1"/>
    </source>
</evidence>
<dbReference type="EMBL" id="FQVE01000008">
    <property type="protein sequence ID" value="SHG79204.1"/>
    <property type="molecule type" value="Genomic_DNA"/>
</dbReference>
<dbReference type="CDD" id="cd16302">
    <property type="entry name" value="CcrA-like_MBL-B1"/>
    <property type="match status" value="1"/>
</dbReference>
<evidence type="ECO:0000256" key="7">
    <source>
        <dbReference type="ARBA" id="ARBA00022723"/>
    </source>
</evidence>
<keyword evidence="9" id="KW-0574">Periplasm</keyword>
<keyword evidence="7" id="KW-0479">Metal-binding</keyword>
<evidence type="ECO:0000256" key="6">
    <source>
        <dbReference type="ARBA" id="ARBA00012865"/>
    </source>
</evidence>
<comment type="similarity">
    <text evidence="4">Belongs to the metallo-beta-lactamase superfamily. Class-B beta-lactamase family.</text>
</comment>
<evidence type="ECO:0000256" key="12">
    <source>
        <dbReference type="ARBA" id="ARBA00023251"/>
    </source>
</evidence>
<evidence type="ECO:0000256" key="11">
    <source>
        <dbReference type="ARBA" id="ARBA00022833"/>
    </source>
</evidence>
<evidence type="ECO:0000256" key="9">
    <source>
        <dbReference type="ARBA" id="ARBA00022764"/>
    </source>
</evidence>
<dbReference type="PANTHER" id="PTHR42951:SF4">
    <property type="entry name" value="ACYL-COENZYME A THIOESTERASE MBLAC2"/>
    <property type="match status" value="1"/>
</dbReference>
<sequence length="251" mass="27973">MKTRSKILYFSSVLFLLSCSPQKKEKQSKVVYKTDNLSVIQLSDNIYEHISFKDTESFGRVPCNGMIVKDGNETVILDTPTNDKSSEELISWVENNLHSKINALVVTHFHDDSLGGLKEFDKNNIPSYADYLTIELAKKQTGFGVPSHGFNDTITVKAGRYKVLVKYFGEGHTKDNVVAYVPDEKAMFGGCLIKEMDASKGYLGDANVQTWSQTVEKVKAEYPDVKIVIPGHGEVGGGELLDYTIKLFKSN</sequence>
<dbReference type="NCBIfam" id="NF033088">
    <property type="entry name" value="bla_subclass_B1"/>
    <property type="match status" value="1"/>
</dbReference>
<comment type="subunit">
    <text evidence="5">Monomer.</text>
</comment>
<dbReference type="EC" id="3.5.2.6" evidence="6"/>
<comment type="catalytic activity">
    <reaction evidence="1">
        <text>a beta-lactam + H2O = a substituted beta-amino acid</text>
        <dbReference type="Rhea" id="RHEA:20401"/>
        <dbReference type="ChEBI" id="CHEBI:15377"/>
        <dbReference type="ChEBI" id="CHEBI:35627"/>
        <dbReference type="ChEBI" id="CHEBI:140347"/>
        <dbReference type="EC" id="3.5.2.6"/>
    </reaction>
</comment>
<proteinExistence type="inferred from homology"/>
<dbReference type="Proteomes" id="UP000184108">
    <property type="component" value="Unassembled WGS sequence"/>
</dbReference>
<evidence type="ECO:0000259" key="13">
    <source>
        <dbReference type="SMART" id="SM00849"/>
    </source>
</evidence>
<dbReference type="InterPro" id="IPR036866">
    <property type="entry name" value="RibonucZ/Hydroxyglut_hydro"/>
</dbReference>
<dbReference type="InterPro" id="IPR050855">
    <property type="entry name" value="NDM-1-like"/>
</dbReference>
<keyword evidence="12" id="KW-0046">Antibiotic resistance</keyword>
<keyword evidence="10" id="KW-0378">Hydrolase</keyword>
<keyword evidence="11" id="KW-0862">Zinc</keyword>
<evidence type="ECO:0000256" key="1">
    <source>
        <dbReference type="ARBA" id="ARBA00001526"/>
    </source>
</evidence>
<evidence type="ECO:0000256" key="10">
    <source>
        <dbReference type="ARBA" id="ARBA00022801"/>
    </source>
</evidence>
<organism evidence="14 15">
    <name type="scientific">Chryseobacterium vrystaatense</name>
    <dbReference type="NCBI Taxonomy" id="307480"/>
    <lineage>
        <taxon>Bacteria</taxon>
        <taxon>Pseudomonadati</taxon>
        <taxon>Bacteroidota</taxon>
        <taxon>Flavobacteriia</taxon>
        <taxon>Flavobacteriales</taxon>
        <taxon>Weeksellaceae</taxon>
        <taxon>Chryseobacterium group</taxon>
        <taxon>Chryseobacterium</taxon>
    </lineage>
</organism>
<evidence type="ECO:0000256" key="2">
    <source>
        <dbReference type="ARBA" id="ARBA00001947"/>
    </source>
</evidence>
<dbReference type="SUPFAM" id="SSF56281">
    <property type="entry name" value="Metallo-hydrolase/oxidoreductase"/>
    <property type="match status" value="1"/>
</dbReference>
<dbReference type="SMART" id="SM00849">
    <property type="entry name" value="Lactamase_B"/>
    <property type="match status" value="1"/>
</dbReference>
<reference evidence="15" key="1">
    <citation type="submission" date="2016-11" db="EMBL/GenBank/DDBJ databases">
        <authorList>
            <person name="Varghese N."/>
            <person name="Submissions S."/>
        </authorList>
    </citation>
    <scope>NUCLEOTIDE SEQUENCE [LARGE SCALE GENOMIC DNA]</scope>
    <source>
        <strain evidence="15">YR203</strain>
    </source>
</reference>
<dbReference type="PANTHER" id="PTHR42951">
    <property type="entry name" value="METALLO-BETA-LACTAMASE DOMAIN-CONTAINING"/>
    <property type="match status" value="1"/>
</dbReference>
<gene>
    <name evidence="14" type="ORF">SAMN02787073_4815</name>
</gene>
<evidence type="ECO:0000256" key="3">
    <source>
        <dbReference type="ARBA" id="ARBA00004418"/>
    </source>
</evidence>
<name>A0A1M5MP57_9FLAO</name>
<dbReference type="InterPro" id="IPR058199">
    <property type="entry name" value="BlaB//VIM/IMP-1"/>
</dbReference>
<evidence type="ECO:0000313" key="15">
    <source>
        <dbReference type="Proteomes" id="UP000184108"/>
    </source>
</evidence>
<accession>A0A1M5MP57</accession>
<feature type="domain" description="Metallo-beta-lactamase" evidence="13">
    <location>
        <begin position="62"/>
        <end position="232"/>
    </location>
</feature>
<dbReference type="GO" id="GO:0017001">
    <property type="term" value="P:antibiotic catabolic process"/>
    <property type="evidence" value="ECO:0007669"/>
    <property type="project" value="UniProtKB-ARBA"/>
</dbReference>
<comment type="subcellular location">
    <subcellularLocation>
        <location evidence="3">Periplasm</location>
    </subcellularLocation>
</comment>
<comment type="cofactor">
    <cofactor evidence="2">
        <name>Zn(2+)</name>
        <dbReference type="ChEBI" id="CHEBI:29105"/>
    </cofactor>
</comment>
<dbReference type="PROSITE" id="PS51257">
    <property type="entry name" value="PROKAR_LIPOPROTEIN"/>
    <property type="match status" value="1"/>
</dbReference>
<evidence type="ECO:0000256" key="5">
    <source>
        <dbReference type="ARBA" id="ARBA00011245"/>
    </source>
</evidence>
<keyword evidence="8" id="KW-0732">Signal</keyword>
<dbReference type="AlphaFoldDB" id="A0A1M5MP57"/>